<evidence type="ECO:0000256" key="1">
    <source>
        <dbReference type="ARBA" id="ARBA00005429"/>
    </source>
</evidence>
<sequence length="413" mass="47381">MRKARDPWEEARLLSNMAEDVASPRTPLSASFMSHHRDYSSSSEFISKLKKAVRDGNLLQVTFLVREVMETVSRAQVSIAVTGDSGNGMSSFINALREIGHEEAASAPTGVVRTTLRPAMYTSPTFPSVSFWDLPGMGASDQSLNNYLGELQIGYYDFFLLITSEQFSMHHVRLAKAIQESGKRFYIIWTKVDRDLSTTPLSKILLLRNIRENILENLQQGRVQEPPIFMVSSLDPSLHDFPSLRKKLEEDICCLRCHRLQEGFFQICEEALSEKEDSLKAKMNNFSKYLQDTLGVGDTYNPEQCLRAYRLQFGMHEESLRQVALNTGRELSEYSDTLTCRNWDSLRRANFCLWLQTFCVVRALLFLLRCIPRVGFPVYCYFERLKHTRIVSLVTQNTMATIRKIWDYVTCPA</sequence>
<evidence type="ECO:0000313" key="8">
    <source>
        <dbReference type="RefSeq" id="XP_023568923.1"/>
    </source>
</evidence>
<dbReference type="RefSeq" id="XP_023568924.1">
    <property type="nucleotide sequence ID" value="XM_023713156.1"/>
</dbReference>
<dbReference type="InterPro" id="IPR007743">
    <property type="entry name" value="Immunity-related_GTPase-like"/>
</dbReference>
<dbReference type="InterPro" id="IPR051515">
    <property type="entry name" value="IRG"/>
</dbReference>
<dbReference type="GO" id="GO:0045087">
    <property type="term" value="P:innate immune response"/>
    <property type="evidence" value="ECO:0007669"/>
    <property type="project" value="TreeGrafter"/>
</dbReference>
<evidence type="ECO:0000256" key="4">
    <source>
        <dbReference type="ARBA" id="ARBA00023134"/>
    </source>
</evidence>
<dbReference type="InterPro" id="IPR027417">
    <property type="entry name" value="P-loop_NTPase"/>
</dbReference>
<dbReference type="RefSeq" id="XP_023568925.1">
    <property type="nucleotide sequence ID" value="XM_023713157.1"/>
</dbReference>
<evidence type="ECO:0000256" key="3">
    <source>
        <dbReference type="ARBA" id="ARBA00022801"/>
    </source>
</evidence>
<dbReference type="GO" id="GO:0005789">
    <property type="term" value="C:endoplasmic reticulum membrane"/>
    <property type="evidence" value="ECO:0007669"/>
    <property type="project" value="TreeGrafter"/>
</dbReference>
<protein>
    <submittedName>
        <fullName evidence="7 8">Immunity-related GTPase family M protein isoform X1</fullName>
    </submittedName>
</protein>
<dbReference type="GO" id="GO:0003924">
    <property type="term" value="F:GTPase activity"/>
    <property type="evidence" value="ECO:0007669"/>
    <property type="project" value="TreeGrafter"/>
</dbReference>
<dbReference type="RefSeq" id="XP_023568922.1">
    <property type="nucleotide sequence ID" value="XM_023713154.1"/>
</dbReference>
<dbReference type="PANTHER" id="PTHR32341">
    <property type="entry name" value="INTERFERON-INDUCIBLE GTPASE"/>
    <property type="match status" value="1"/>
</dbReference>
<dbReference type="PANTHER" id="PTHR32341:SF9">
    <property type="entry name" value="IMMUNITY-RELATED GTPASE FAMILY M PROTEIN"/>
    <property type="match status" value="1"/>
</dbReference>
<keyword evidence="3" id="KW-0378">Hydrolase</keyword>
<keyword evidence="4" id="KW-0342">GTP-binding</keyword>
<evidence type="ECO:0000259" key="5">
    <source>
        <dbReference type="PROSITE" id="PS51716"/>
    </source>
</evidence>
<dbReference type="GO" id="GO:0005525">
    <property type="term" value="F:GTP binding"/>
    <property type="evidence" value="ECO:0007669"/>
    <property type="project" value="UniProtKB-KW"/>
</dbReference>
<dbReference type="FunFam" id="3.40.50.300:FF:000541">
    <property type="entry name" value="Immunity related GTPase M"/>
    <property type="match status" value="1"/>
</dbReference>
<dbReference type="GO" id="GO:0000045">
    <property type="term" value="P:autophagosome assembly"/>
    <property type="evidence" value="ECO:0007669"/>
    <property type="project" value="TreeGrafter"/>
</dbReference>
<dbReference type="SUPFAM" id="SSF52540">
    <property type="entry name" value="P-loop containing nucleoside triphosphate hydrolases"/>
    <property type="match status" value="1"/>
</dbReference>
<dbReference type="OrthoDB" id="422720at2759"/>
<evidence type="ECO:0000313" key="10">
    <source>
        <dbReference type="RefSeq" id="XP_023568925.1"/>
    </source>
</evidence>
<organism evidence="6 10">
    <name type="scientific">Octodon degus</name>
    <name type="common">Degu</name>
    <name type="synonym">Sciurus degus</name>
    <dbReference type="NCBI Taxonomy" id="10160"/>
    <lineage>
        <taxon>Eukaryota</taxon>
        <taxon>Metazoa</taxon>
        <taxon>Chordata</taxon>
        <taxon>Craniata</taxon>
        <taxon>Vertebrata</taxon>
        <taxon>Euteleostomi</taxon>
        <taxon>Mammalia</taxon>
        <taxon>Eutheria</taxon>
        <taxon>Euarchontoglires</taxon>
        <taxon>Glires</taxon>
        <taxon>Rodentia</taxon>
        <taxon>Hystricomorpha</taxon>
        <taxon>Octodontidae</taxon>
        <taxon>Octodon</taxon>
    </lineage>
</organism>
<dbReference type="Gene3D" id="3.40.50.300">
    <property type="entry name" value="P-loop containing nucleotide triphosphate hydrolases"/>
    <property type="match status" value="1"/>
</dbReference>
<dbReference type="GeneID" id="101574339"/>
<evidence type="ECO:0000256" key="2">
    <source>
        <dbReference type="ARBA" id="ARBA00022741"/>
    </source>
</evidence>
<evidence type="ECO:0000313" key="9">
    <source>
        <dbReference type="RefSeq" id="XP_023568924.1"/>
    </source>
</evidence>
<dbReference type="RefSeq" id="XP_023568927.1">
    <property type="nucleotide sequence ID" value="XM_023713159.1"/>
</dbReference>
<comment type="similarity">
    <text evidence="1">Belongs to the TRAFAC class dynamin-like GTPase superfamily. IRG family.</text>
</comment>
<accession>A0A6P6E9A7</accession>
<proteinExistence type="inferred from homology"/>
<reference evidence="7 8" key="1">
    <citation type="submission" date="2025-04" db="UniProtKB">
        <authorList>
            <consortium name="RefSeq"/>
        </authorList>
    </citation>
    <scope>IDENTIFICATION</scope>
</reference>
<dbReference type="CTD" id="345611"/>
<dbReference type="RefSeq" id="XP_023568926.1">
    <property type="nucleotide sequence ID" value="XM_023713158.1"/>
</dbReference>
<evidence type="ECO:0000313" key="7">
    <source>
        <dbReference type="RefSeq" id="XP_023568922.1"/>
    </source>
</evidence>
<dbReference type="InterPro" id="IPR030385">
    <property type="entry name" value="G_IRG_dom"/>
</dbReference>
<dbReference type="Pfam" id="PF05049">
    <property type="entry name" value="IIGP"/>
    <property type="match status" value="1"/>
</dbReference>
<keyword evidence="2" id="KW-0547">Nucleotide-binding</keyword>
<dbReference type="RefSeq" id="XP_023568923.1">
    <property type="nucleotide sequence ID" value="XM_023713155.1"/>
</dbReference>
<keyword evidence="6" id="KW-1185">Reference proteome</keyword>
<name>A0A6P6E9A7_OCTDE</name>
<feature type="domain" description="IRG-type G" evidence="5">
    <location>
        <begin position="75"/>
        <end position="251"/>
    </location>
</feature>
<gene>
    <name evidence="7 8 9 10 11 12" type="primary">Irgm</name>
</gene>
<evidence type="ECO:0000313" key="12">
    <source>
        <dbReference type="RefSeq" id="XP_023568927.1"/>
    </source>
</evidence>
<dbReference type="GO" id="GO:0035458">
    <property type="term" value="P:cellular response to interferon-beta"/>
    <property type="evidence" value="ECO:0007669"/>
    <property type="project" value="TreeGrafter"/>
</dbReference>
<dbReference type="PROSITE" id="PS51716">
    <property type="entry name" value="G_IRG"/>
    <property type="match status" value="1"/>
</dbReference>
<evidence type="ECO:0000313" key="6">
    <source>
        <dbReference type="Proteomes" id="UP000515203"/>
    </source>
</evidence>
<dbReference type="AlphaFoldDB" id="A0A6P6E9A7"/>
<dbReference type="Proteomes" id="UP000515203">
    <property type="component" value="Unplaced"/>
</dbReference>
<evidence type="ECO:0000313" key="11">
    <source>
        <dbReference type="RefSeq" id="XP_023568926.1"/>
    </source>
</evidence>